<organism evidence="3">
    <name type="scientific">Anopheles sinensis</name>
    <name type="common">Mosquito</name>
    <dbReference type="NCBI Taxonomy" id="74873"/>
    <lineage>
        <taxon>Eukaryota</taxon>
        <taxon>Metazoa</taxon>
        <taxon>Ecdysozoa</taxon>
        <taxon>Arthropoda</taxon>
        <taxon>Hexapoda</taxon>
        <taxon>Insecta</taxon>
        <taxon>Pterygota</taxon>
        <taxon>Neoptera</taxon>
        <taxon>Endopterygota</taxon>
        <taxon>Diptera</taxon>
        <taxon>Nematocera</taxon>
        <taxon>Culicoidea</taxon>
        <taxon>Culicidae</taxon>
        <taxon>Anophelinae</taxon>
        <taxon>Anopheles</taxon>
    </lineage>
</organism>
<dbReference type="GO" id="GO:0004252">
    <property type="term" value="F:serine-type endopeptidase activity"/>
    <property type="evidence" value="ECO:0007669"/>
    <property type="project" value="InterPro"/>
</dbReference>
<dbReference type="STRING" id="74873.A0A084WDP5"/>
<evidence type="ECO:0000313" key="4">
    <source>
        <dbReference type="EnsemblMetazoa" id="ASIC016323-PA"/>
    </source>
</evidence>
<dbReference type="SUPFAM" id="SSF50494">
    <property type="entry name" value="Trypsin-like serine proteases"/>
    <property type="match status" value="1"/>
</dbReference>
<dbReference type="AlphaFoldDB" id="A0A084WDP5"/>
<dbReference type="InterPro" id="IPR043504">
    <property type="entry name" value="Peptidase_S1_PA_chymotrypsin"/>
</dbReference>
<dbReference type="EMBL" id="ATLV01023048">
    <property type="status" value="NOT_ANNOTATED_CDS"/>
    <property type="molecule type" value="Genomic_DNA"/>
</dbReference>
<dbReference type="GO" id="GO:0006508">
    <property type="term" value="P:proteolysis"/>
    <property type="evidence" value="ECO:0007669"/>
    <property type="project" value="InterPro"/>
</dbReference>
<dbReference type="EnsemblMetazoa" id="ASIC016323-RA">
    <property type="protein sequence ID" value="ASIC016323-PA"/>
    <property type="gene ID" value="ASIC016323"/>
</dbReference>
<dbReference type="VEuPathDB" id="VectorBase:ASIC016323"/>
<evidence type="ECO:0000256" key="1">
    <source>
        <dbReference type="ARBA" id="ARBA00024195"/>
    </source>
</evidence>
<dbReference type="OrthoDB" id="5565075at2759"/>
<dbReference type="InterPro" id="IPR001254">
    <property type="entry name" value="Trypsin_dom"/>
</dbReference>
<feature type="domain" description="Peptidase S1" evidence="2">
    <location>
        <begin position="2"/>
        <end position="62"/>
    </location>
</feature>
<accession>A0A084WDP5</accession>
<dbReference type="Gene3D" id="2.40.10.10">
    <property type="entry name" value="Trypsin-like serine proteases"/>
    <property type="match status" value="1"/>
</dbReference>
<evidence type="ECO:0000313" key="3">
    <source>
        <dbReference type="EMBL" id="KFB48339.1"/>
    </source>
</evidence>
<dbReference type="Pfam" id="PF00089">
    <property type="entry name" value="Trypsin"/>
    <property type="match status" value="1"/>
</dbReference>
<sequence>MTITGWGFDESRKVTNIMQKGNTQVLQHEEGCVIRHTFCSGGDNQSTVCPGDSGGPYQAQDVYNKKIRYVV</sequence>
<reference evidence="4" key="2">
    <citation type="submission" date="2020-05" db="UniProtKB">
        <authorList>
            <consortium name="EnsemblMetazoa"/>
        </authorList>
    </citation>
    <scope>IDENTIFICATION</scope>
</reference>
<keyword evidence="5" id="KW-1185">Reference proteome</keyword>
<dbReference type="InterPro" id="IPR033116">
    <property type="entry name" value="TRYPSIN_SER"/>
</dbReference>
<evidence type="ECO:0000313" key="5">
    <source>
        <dbReference type="Proteomes" id="UP000030765"/>
    </source>
</evidence>
<dbReference type="InterPro" id="IPR009003">
    <property type="entry name" value="Peptidase_S1_PA"/>
</dbReference>
<comment type="similarity">
    <text evidence="1">Belongs to the peptidase S1 family. CLIP subfamily.</text>
</comment>
<dbReference type="Proteomes" id="UP000030765">
    <property type="component" value="Unassembled WGS sequence"/>
</dbReference>
<dbReference type="EMBL" id="KE525339">
    <property type="protein sequence ID" value="KFB48339.1"/>
    <property type="molecule type" value="Genomic_DNA"/>
</dbReference>
<gene>
    <name evidence="3" type="ORF">ZHAS_00016323</name>
</gene>
<name>A0A084WDP5_ANOSI</name>
<proteinExistence type="inferred from homology"/>
<evidence type="ECO:0000259" key="2">
    <source>
        <dbReference type="Pfam" id="PF00089"/>
    </source>
</evidence>
<protein>
    <submittedName>
        <fullName evidence="3 4">CLIPB17 protein</fullName>
    </submittedName>
</protein>
<dbReference type="PROSITE" id="PS00135">
    <property type="entry name" value="TRYPSIN_SER"/>
    <property type="match status" value="1"/>
</dbReference>
<reference evidence="3 5" key="1">
    <citation type="journal article" date="2014" name="BMC Genomics">
        <title>Genome sequence of Anopheles sinensis provides insight into genetics basis of mosquito competence for malaria parasites.</title>
        <authorList>
            <person name="Zhou D."/>
            <person name="Zhang D."/>
            <person name="Ding G."/>
            <person name="Shi L."/>
            <person name="Hou Q."/>
            <person name="Ye Y."/>
            <person name="Xu Y."/>
            <person name="Zhou H."/>
            <person name="Xiong C."/>
            <person name="Li S."/>
            <person name="Yu J."/>
            <person name="Hong S."/>
            <person name="Yu X."/>
            <person name="Zou P."/>
            <person name="Chen C."/>
            <person name="Chang X."/>
            <person name="Wang W."/>
            <person name="Lv Y."/>
            <person name="Sun Y."/>
            <person name="Ma L."/>
            <person name="Shen B."/>
            <person name="Zhu C."/>
        </authorList>
    </citation>
    <scope>NUCLEOTIDE SEQUENCE [LARGE SCALE GENOMIC DNA]</scope>
</reference>